<dbReference type="InterPro" id="IPR020828">
    <property type="entry name" value="GlycerAld_3-P_DH_NAD(P)-bd"/>
</dbReference>
<dbReference type="PIRSF" id="PIRSF000149">
    <property type="entry name" value="GAP_DH"/>
    <property type="match status" value="1"/>
</dbReference>
<comment type="caution">
    <text evidence="8">The sequence shown here is derived from an EMBL/GenBank/DDBJ whole genome shotgun (WGS) entry which is preliminary data.</text>
</comment>
<dbReference type="Pfam" id="PF02800">
    <property type="entry name" value="Gp_dh_C"/>
    <property type="match status" value="1"/>
</dbReference>
<feature type="binding site" evidence="4">
    <location>
        <begin position="11"/>
        <end position="12"/>
    </location>
    <ligand>
        <name>NAD(+)</name>
        <dbReference type="ChEBI" id="CHEBI:57540"/>
    </ligand>
</feature>
<evidence type="ECO:0000256" key="5">
    <source>
        <dbReference type="PIRSR" id="PIRSR000149-4"/>
    </source>
</evidence>
<evidence type="ECO:0000313" key="9">
    <source>
        <dbReference type="Proteomes" id="UP000235460"/>
    </source>
</evidence>
<accession>A0A2N7PPB1</accession>
<organism evidence="8 9">
    <name type="scientific">Thermodesulfobacterium geofontis</name>
    <dbReference type="NCBI Taxonomy" id="1295609"/>
    <lineage>
        <taxon>Bacteria</taxon>
        <taxon>Pseudomonadati</taxon>
        <taxon>Thermodesulfobacteriota</taxon>
        <taxon>Thermodesulfobacteria</taxon>
        <taxon>Thermodesulfobacteriales</taxon>
        <taxon>Thermodesulfobacteriaceae</taxon>
        <taxon>Thermodesulfobacterium</taxon>
    </lineage>
</organism>
<evidence type="ECO:0000259" key="7">
    <source>
        <dbReference type="SMART" id="SM00846"/>
    </source>
</evidence>
<feature type="active site" description="Nucleophile" evidence="3">
    <location>
        <position position="154"/>
    </location>
</feature>
<feature type="binding site" evidence="4">
    <location>
        <position position="122"/>
    </location>
    <ligand>
        <name>NAD(+)</name>
        <dbReference type="ChEBI" id="CHEBI:57540"/>
    </ligand>
</feature>
<dbReference type="Gene3D" id="3.40.50.720">
    <property type="entry name" value="NAD(P)-binding Rossmann-like Domain"/>
    <property type="match status" value="1"/>
</dbReference>
<comment type="subunit">
    <text evidence="1">Homotetramer.</text>
</comment>
<sequence>MLKIGINGFGRIGRAILRAKLKYPEFNKFDIVAINDLSSPEMLAYLLKYDSIFGKLPYEIKAEKEYIKVEDKKIRIFQEPDPERIPWNEENVDYVIEATGKFTNGAIAKKHLLKNVKRVIITAPAINEDITIIMGVNEEKYDPLEHRIISASSCISNASAPVLNLLMKYYEIEKCYLNSIHAYTNTQRLLDMVHPKDFRRARSAPLNIVPVNIDFETIIKVLPELRGKINGVCIRVPVPNTSLNDFVILIKGETTPVEINKIFKENQNKYIKYTEEPLVSSDIIGEPFSTIIDGLSTKVIDKNLIEILAWYDNEWGYSVRILDLINYIIEKEV</sequence>
<dbReference type="PRINTS" id="PR00078">
    <property type="entry name" value="G3PDHDRGNASE"/>
</dbReference>
<dbReference type="InterPro" id="IPR036291">
    <property type="entry name" value="NAD(P)-bd_dom_sf"/>
</dbReference>
<reference evidence="8 9" key="1">
    <citation type="submission" date="2018-01" db="EMBL/GenBank/DDBJ databases">
        <title>Metagenomic assembled genomes from two thermal pools in the Uzon Caldera, Kamchatka, Russia.</title>
        <authorList>
            <person name="Wilkins L."/>
            <person name="Ettinger C."/>
        </authorList>
    </citation>
    <scope>NUCLEOTIDE SEQUENCE [LARGE SCALE GENOMIC DNA]</scope>
    <source>
        <strain evidence="8">ZAV-08</strain>
    </source>
</reference>
<dbReference type="PANTHER" id="PTHR43148">
    <property type="entry name" value="GLYCERALDEHYDE-3-PHOSPHATE DEHYDROGENASE 2"/>
    <property type="match status" value="1"/>
</dbReference>
<dbReference type="Gene3D" id="3.30.360.10">
    <property type="entry name" value="Dihydrodipicolinate Reductase, domain 2"/>
    <property type="match status" value="1"/>
</dbReference>
<dbReference type="InterPro" id="IPR020831">
    <property type="entry name" value="GlycerAld/Erythrose_P_DH"/>
</dbReference>
<keyword evidence="4" id="KW-0547">Nucleotide-binding</keyword>
<gene>
    <name evidence="8" type="ORF">C0190_02725</name>
</gene>
<dbReference type="GO" id="GO:0051287">
    <property type="term" value="F:NAD binding"/>
    <property type="evidence" value="ECO:0007669"/>
    <property type="project" value="InterPro"/>
</dbReference>
<dbReference type="Pfam" id="PF00044">
    <property type="entry name" value="Gp_dh_N"/>
    <property type="match status" value="1"/>
</dbReference>
<dbReference type="InterPro" id="IPR020829">
    <property type="entry name" value="GlycerAld_3-P_DH_cat"/>
</dbReference>
<feature type="binding site" evidence="4">
    <location>
        <position position="313"/>
    </location>
    <ligand>
        <name>NAD(+)</name>
        <dbReference type="ChEBI" id="CHEBI:57540"/>
    </ligand>
</feature>
<proteinExistence type="inferred from homology"/>
<dbReference type="Proteomes" id="UP000235460">
    <property type="component" value="Unassembled WGS sequence"/>
</dbReference>
<dbReference type="SUPFAM" id="SSF55347">
    <property type="entry name" value="Glyceraldehyde-3-phosphate dehydrogenase-like, C-terminal domain"/>
    <property type="match status" value="1"/>
</dbReference>
<evidence type="ECO:0000313" key="8">
    <source>
        <dbReference type="EMBL" id="PMP67703.1"/>
    </source>
</evidence>
<dbReference type="SMART" id="SM00846">
    <property type="entry name" value="Gp_dh_N"/>
    <property type="match status" value="1"/>
</dbReference>
<dbReference type="SUPFAM" id="SSF51735">
    <property type="entry name" value="NAD(P)-binding Rossmann-fold domains"/>
    <property type="match status" value="1"/>
</dbReference>
<keyword evidence="4" id="KW-0520">NAD</keyword>
<dbReference type="GO" id="GO:0016620">
    <property type="term" value="F:oxidoreductase activity, acting on the aldehyde or oxo group of donors, NAD or NADP as acceptor"/>
    <property type="evidence" value="ECO:0007669"/>
    <property type="project" value="InterPro"/>
</dbReference>
<dbReference type="EMBL" id="PNIK01000041">
    <property type="protein sequence ID" value="PMP67703.1"/>
    <property type="molecule type" value="Genomic_DNA"/>
</dbReference>
<feature type="domain" description="Glyceraldehyde 3-phosphate dehydrogenase NAD(P) binding" evidence="7">
    <location>
        <begin position="2"/>
        <end position="154"/>
    </location>
</feature>
<evidence type="ECO:0000256" key="3">
    <source>
        <dbReference type="PIRSR" id="PIRSR000149-1"/>
    </source>
</evidence>
<feature type="binding site" evidence="4">
    <location>
        <position position="36"/>
    </location>
    <ligand>
        <name>NAD(+)</name>
        <dbReference type="ChEBI" id="CHEBI:57540"/>
    </ligand>
</feature>
<keyword evidence="2" id="KW-0560">Oxidoreductase</keyword>
<evidence type="ECO:0000256" key="6">
    <source>
        <dbReference type="RuleBase" id="RU000397"/>
    </source>
</evidence>
<evidence type="ECO:0000256" key="2">
    <source>
        <dbReference type="ARBA" id="ARBA00023002"/>
    </source>
</evidence>
<protein>
    <submittedName>
        <fullName evidence="8">Type I glyceraldehyde-3-phosphate dehydrogenase</fullName>
    </submittedName>
</protein>
<name>A0A2N7PPB1_9BACT</name>
<dbReference type="CDD" id="cd05214">
    <property type="entry name" value="GAPDH_I_N"/>
    <property type="match status" value="1"/>
</dbReference>
<dbReference type="AlphaFoldDB" id="A0A2N7PPB1"/>
<evidence type="ECO:0000256" key="4">
    <source>
        <dbReference type="PIRSR" id="PIRSR000149-3"/>
    </source>
</evidence>
<evidence type="ECO:0000256" key="1">
    <source>
        <dbReference type="ARBA" id="ARBA00011881"/>
    </source>
</evidence>
<feature type="site" description="Activates thiol group during catalysis" evidence="5">
    <location>
        <position position="181"/>
    </location>
</feature>
<dbReference type="FunFam" id="3.40.50.720:FF:000001">
    <property type="entry name" value="Glyceraldehyde-3-phosphate dehydrogenase"/>
    <property type="match status" value="1"/>
</dbReference>
<comment type="similarity">
    <text evidence="6">Belongs to the glyceraldehyde-3-phosphate dehydrogenase family.</text>
</comment>